<dbReference type="PANTHER" id="PTHR43646">
    <property type="entry name" value="GLYCOSYLTRANSFERASE"/>
    <property type="match status" value="1"/>
</dbReference>
<dbReference type="Proteomes" id="UP000276603">
    <property type="component" value="Unassembled WGS sequence"/>
</dbReference>
<evidence type="ECO:0000256" key="3">
    <source>
        <dbReference type="ARBA" id="ARBA00022676"/>
    </source>
</evidence>
<keyword evidence="4 7" id="KW-0808">Transferase</keyword>
<dbReference type="NCBIfam" id="TIGR04283">
    <property type="entry name" value="glyco_like_mftF"/>
    <property type="match status" value="1"/>
</dbReference>
<comment type="subcellular location">
    <subcellularLocation>
        <location evidence="1">Cell membrane</location>
    </subcellularLocation>
</comment>
<proteinExistence type="predicted"/>
<dbReference type="OrthoDB" id="9810303at2"/>
<dbReference type="GO" id="GO:0005886">
    <property type="term" value="C:plasma membrane"/>
    <property type="evidence" value="ECO:0007669"/>
    <property type="project" value="UniProtKB-SubCell"/>
</dbReference>
<dbReference type="Pfam" id="PF00535">
    <property type="entry name" value="Glycos_transf_2"/>
    <property type="match status" value="1"/>
</dbReference>
<comment type="caution">
    <text evidence="7">The sequence shown here is derived from an EMBL/GenBank/DDBJ whole genome shotgun (WGS) entry which is preliminary data.</text>
</comment>
<keyword evidence="8" id="KW-1185">Reference proteome</keyword>
<protein>
    <submittedName>
        <fullName evidence="7">Glycosyltransferase</fullName>
    </submittedName>
</protein>
<evidence type="ECO:0000259" key="6">
    <source>
        <dbReference type="Pfam" id="PF00535"/>
    </source>
</evidence>
<sequence>MEKKFPKISIIVPILNEADYIGKLLSCLQNEIAPEHVEEILVIDGGSTDSSLKIAEEYGATIVHSEKGRAKQMNLGAQMAKAEILYFLHADTLPPKNFVLYILEAVKGGFQAGCFQMQFDSNSRFLKFFAWFTRINHQICRGGDQSLFVTKRLFQNSKGFNEDYKIYEDNEFIGRLYKKTKFKVLPLQVKTSARRYDKVGAIRLQYHFGVIHLKNYLGAGPDQLYDYYKRKIPI</sequence>
<accession>A0A3B0CBP0</accession>
<dbReference type="InterPro" id="IPR029044">
    <property type="entry name" value="Nucleotide-diphossugar_trans"/>
</dbReference>
<dbReference type="CDD" id="cd02522">
    <property type="entry name" value="GT_2_like_a"/>
    <property type="match status" value="1"/>
</dbReference>
<evidence type="ECO:0000313" key="8">
    <source>
        <dbReference type="Proteomes" id="UP000276603"/>
    </source>
</evidence>
<evidence type="ECO:0000256" key="4">
    <source>
        <dbReference type="ARBA" id="ARBA00022679"/>
    </source>
</evidence>
<dbReference type="GO" id="GO:0016757">
    <property type="term" value="F:glycosyltransferase activity"/>
    <property type="evidence" value="ECO:0007669"/>
    <property type="project" value="UniProtKB-KW"/>
</dbReference>
<keyword evidence="5" id="KW-0472">Membrane</keyword>
<gene>
    <name evidence="7" type="ORF">D7Z94_05665</name>
</gene>
<feature type="domain" description="Glycosyltransferase 2-like" evidence="6">
    <location>
        <begin position="9"/>
        <end position="132"/>
    </location>
</feature>
<evidence type="ECO:0000313" key="7">
    <source>
        <dbReference type="EMBL" id="RKN83313.1"/>
    </source>
</evidence>
<dbReference type="EMBL" id="RBCJ01000001">
    <property type="protein sequence ID" value="RKN83313.1"/>
    <property type="molecule type" value="Genomic_DNA"/>
</dbReference>
<name>A0A3B0CBP0_9FLAO</name>
<dbReference type="RefSeq" id="WP_120710520.1">
    <property type="nucleotide sequence ID" value="NZ_RBCJ01000001.1"/>
</dbReference>
<dbReference type="InterPro" id="IPR026461">
    <property type="entry name" value="Trfase_2_rSAM/seldom_assoc"/>
</dbReference>
<keyword evidence="2" id="KW-1003">Cell membrane</keyword>
<dbReference type="AlphaFoldDB" id="A0A3B0CBP0"/>
<evidence type="ECO:0000256" key="1">
    <source>
        <dbReference type="ARBA" id="ARBA00004236"/>
    </source>
</evidence>
<reference evidence="7 8" key="1">
    <citation type="submission" date="2018-10" db="EMBL/GenBank/DDBJ databases">
        <title>Ulvibacterium marinum gen. nov., sp. nov., a novel marine bacterium of the family Flavobacteriaceae, isolated from a culture of the green alga Ulva prolifera.</title>
        <authorList>
            <person name="Zhang Z."/>
        </authorList>
    </citation>
    <scope>NUCLEOTIDE SEQUENCE [LARGE SCALE GENOMIC DNA]</scope>
    <source>
        <strain evidence="7 8">CCMM003</strain>
    </source>
</reference>
<dbReference type="SUPFAM" id="SSF53448">
    <property type="entry name" value="Nucleotide-diphospho-sugar transferases"/>
    <property type="match status" value="1"/>
</dbReference>
<dbReference type="InterPro" id="IPR001173">
    <property type="entry name" value="Glyco_trans_2-like"/>
</dbReference>
<dbReference type="PANTHER" id="PTHR43646:SF2">
    <property type="entry name" value="GLYCOSYLTRANSFERASE 2-LIKE DOMAIN-CONTAINING PROTEIN"/>
    <property type="match status" value="1"/>
</dbReference>
<keyword evidence="3" id="KW-0328">Glycosyltransferase</keyword>
<organism evidence="7 8">
    <name type="scientific">Ulvibacterium marinum</name>
    <dbReference type="NCBI Taxonomy" id="2419782"/>
    <lineage>
        <taxon>Bacteria</taxon>
        <taxon>Pseudomonadati</taxon>
        <taxon>Bacteroidota</taxon>
        <taxon>Flavobacteriia</taxon>
        <taxon>Flavobacteriales</taxon>
        <taxon>Flavobacteriaceae</taxon>
        <taxon>Ulvibacterium</taxon>
    </lineage>
</organism>
<evidence type="ECO:0000256" key="5">
    <source>
        <dbReference type="ARBA" id="ARBA00023136"/>
    </source>
</evidence>
<evidence type="ECO:0000256" key="2">
    <source>
        <dbReference type="ARBA" id="ARBA00022475"/>
    </source>
</evidence>
<dbReference type="Gene3D" id="3.90.550.10">
    <property type="entry name" value="Spore Coat Polysaccharide Biosynthesis Protein SpsA, Chain A"/>
    <property type="match status" value="1"/>
</dbReference>